<dbReference type="InterPro" id="IPR009061">
    <property type="entry name" value="DNA-bd_dom_put_sf"/>
</dbReference>
<keyword evidence="2" id="KW-0475">Mercuric resistance</keyword>
<evidence type="ECO:0000256" key="5">
    <source>
        <dbReference type="ARBA" id="ARBA00022914"/>
    </source>
</evidence>
<dbReference type="PANTHER" id="PTHR30204">
    <property type="entry name" value="REDOX-CYCLING DRUG-SENSING TRANSCRIPTIONAL ACTIVATOR SOXR"/>
    <property type="match status" value="1"/>
</dbReference>
<evidence type="ECO:0000256" key="6">
    <source>
        <dbReference type="ARBA" id="ARBA00023015"/>
    </source>
</evidence>
<dbReference type="Pfam" id="PF13411">
    <property type="entry name" value="MerR_1"/>
    <property type="match status" value="1"/>
</dbReference>
<dbReference type="SMART" id="SM00422">
    <property type="entry name" value="HTH_MERR"/>
    <property type="match status" value="1"/>
</dbReference>
<evidence type="ECO:0000256" key="2">
    <source>
        <dbReference type="ARBA" id="ARBA00022466"/>
    </source>
</evidence>
<keyword evidence="4" id="KW-0479">Metal-binding</keyword>
<sequence length="132" mass="14992">MSAMTIGRLAKAADVHIETIRYYQRRGLLPEPERPQRGVRRYGEADVSRLRFIRRAQAAGFRLDEIASLLQIEGRGACEQTRLLTEQKLSEVRQRIEDLRLLETGLKQLVDECQASAGDACPALDRLARTSR</sequence>
<feature type="domain" description="HTH merR-type" evidence="11">
    <location>
        <begin position="3"/>
        <end position="72"/>
    </location>
</feature>
<dbReference type="GO" id="GO:0046689">
    <property type="term" value="P:response to mercury ion"/>
    <property type="evidence" value="ECO:0007669"/>
    <property type="project" value="UniProtKB-KW"/>
</dbReference>
<evidence type="ECO:0000313" key="12">
    <source>
        <dbReference type="EMBL" id="MBB5672919.1"/>
    </source>
</evidence>
<proteinExistence type="predicted"/>
<name>A0AB73H3F5_9XANT</name>
<dbReference type="PROSITE" id="PS50937">
    <property type="entry name" value="HTH_MERR_2"/>
    <property type="match status" value="1"/>
</dbReference>
<keyword evidence="7" id="KW-0238">DNA-binding</keyword>
<dbReference type="GO" id="GO:0003700">
    <property type="term" value="F:DNA-binding transcription factor activity"/>
    <property type="evidence" value="ECO:0007669"/>
    <property type="project" value="InterPro"/>
</dbReference>
<evidence type="ECO:0000256" key="8">
    <source>
        <dbReference type="ARBA" id="ARBA00023159"/>
    </source>
</evidence>
<dbReference type="InterPro" id="IPR011794">
    <property type="entry name" value="MerR"/>
</dbReference>
<dbReference type="AlphaFoldDB" id="A0AB73H3F5"/>
<dbReference type="Proteomes" id="UP000528595">
    <property type="component" value="Unassembled WGS sequence"/>
</dbReference>
<dbReference type="GO" id="GO:0045340">
    <property type="term" value="F:mercury ion binding"/>
    <property type="evidence" value="ECO:0007669"/>
    <property type="project" value="InterPro"/>
</dbReference>
<keyword evidence="6" id="KW-0805">Transcription regulation</keyword>
<keyword evidence="8" id="KW-0010">Activator</keyword>
<evidence type="ECO:0000259" key="11">
    <source>
        <dbReference type="PROSITE" id="PS50937"/>
    </source>
</evidence>
<keyword evidence="5" id="KW-0476">Mercury</keyword>
<evidence type="ECO:0000256" key="9">
    <source>
        <dbReference type="ARBA" id="ARBA00023163"/>
    </source>
</evidence>
<organism evidence="12">
    <name type="scientific">Xanthomonas arboricola</name>
    <dbReference type="NCBI Taxonomy" id="56448"/>
    <lineage>
        <taxon>Bacteria</taxon>
        <taxon>Pseudomonadati</taxon>
        <taxon>Pseudomonadota</taxon>
        <taxon>Gammaproteobacteria</taxon>
        <taxon>Lysobacterales</taxon>
        <taxon>Lysobacteraceae</taxon>
        <taxon>Xanthomonas</taxon>
    </lineage>
</organism>
<evidence type="ECO:0000256" key="4">
    <source>
        <dbReference type="ARBA" id="ARBA00022723"/>
    </source>
</evidence>
<dbReference type="CDD" id="cd04783">
    <property type="entry name" value="HTH_MerR1"/>
    <property type="match status" value="1"/>
</dbReference>
<evidence type="ECO:0000256" key="7">
    <source>
        <dbReference type="ARBA" id="ARBA00023125"/>
    </source>
</evidence>
<dbReference type="PRINTS" id="PR00040">
    <property type="entry name" value="HTHMERR"/>
</dbReference>
<evidence type="ECO:0000256" key="1">
    <source>
        <dbReference type="ARBA" id="ARBA00017146"/>
    </source>
</evidence>
<dbReference type="InterPro" id="IPR047057">
    <property type="entry name" value="MerR_fam"/>
</dbReference>
<dbReference type="PROSITE" id="PS00552">
    <property type="entry name" value="HTH_MERR_1"/>
    <property type="match status" value="1"/>
</dbReference>
<dbReference type="RefSeq" id="WP_080955572.1">
    <property type="nucleotide sequence ID" value="NZ_JACIIQ010000048.1"/>
</dbReference>
<dbReference type="SUPFAM" id="SSF46955">
    <property type="entry name" value="Putative DNA-binding domain"/>
    <property type="match status" value="1"/>
</dbReference>
<protein>
    <recommendedName>
        <fullName evidence="1">Mercuric resistance operon regulatory protein</fullName>
    </recommendedName>
</protein>
<comment type="function">
    <text evidence="10">Mediates the mercuric-dependent induction of mercury resistance operon. In the absence of mercury MerR represses transcription by binding tightly to the mer operator region; when mercury is present the dimeric complex binds a single ion and becomes a potent transcriptional activator, while remaining bound to the mer site.</text>
</comment>
<keyword evidence="9" id="KW-0804">Transcription</keyword>
<gene>
    <name evidence="12" type="ORF">FHR65_004529</name>
</gene>
<keyword evidence="3" id="KW-0678">Repressor</keyword>
<evidence type="ECO:0000256" key="10">
    <source>
        <dbReference type="ARBA" id="ARBA00024874"/>
    </source>
</evidence>
<reference evidence="12" key="1">
    <citation type="submission" date="2020-08" db="EMBL/GenBank/DDBJ databases">
        <title>Studying the diversity of plant-associated saprophytic bacteria and their role in host health and plant-pathogen interactions.</title>
        <authorList>
            <person name="Potnis N."/>
        </authorList>
    </citation>
    <scope>NUCLEOTIDE SEQUENCE</scope>
    <source>
        <strain evidence="12">F21</strain>
    </source>
</reference>
<dbReference type="PANTHER" id="PTHR30204:SF69">
    <property type="entry name" value="MERR-FAMILY TRANSCRIPTIONAL REGULATOR"/>
    <property type="match status" value="1"/>
</dbReference>
<dbReference type="EMBL" id="JACIIQ010000048">
    <property type="protein sequence ID" value="MBB5672919.1"/>
    <property type="molecule type" value="Genomic_DNA"/>
</dbReference>
<dbReference type="InterPro" id="IPR000551">
    <property type="entry name" value="MerR-type_HTH_dom"/>
</dbReference>
<evidence type="ECO:0000256" key="3">
    <source>
        <dbReference type="ARBA" id="ARBA00022491"/>
    </source>
</evidence>
<comment type="caution">
    <text evidence="12">The sequence shown here is derived from an EMBL/GenBank/DDBJ whole genome shotgun (WGS) entry which is preliminary data.</text>
</comment>
<dbReference type="Gene3D" id="1.10.1660.10">
    <property type="match status" value="1"/>
</dbReference>
<accession>A0AB73H3F5</accession>
<dbReference type="GO" id="GO:0003677">
    <property type="term" value="F:DNA binding"/>
    <property type="evidence" value="ECO:0007669"/>
    <property type="project" value="UniProtKB-KW"/>
</dbReference>